<name>V4B1V2_LOTGI</name>
<keyword evidence="7" id="KW-0819">tRNA processing</keyword>
<evidence type="ECO:0000313" key="16">
    <source>
        <dbReference type="Proteomes" id="UP000030746"/>
    </source>
</evidence>
<organism evidence="15 16">
    <name type="scientific">Lottia gigantea</name>
    <name type="common">Giant owl limpet</name>
    <dbReference type="NCBI Taxonomy" id="225164"/>
    <lineage>
        <taxon>Eukaryota</taxon>
        <taxon>Metazoa</taxon>
        <taxon>Spiralia</taxon>
        <taxon>Lophotrochozoa</taxon>
        <taxon>Mollusca</taxon>
        <taxon>Gastropoda</taxon>
        <taxon>Patellogastropoda</taxon>
        <taxon>Lottioidea</taxon>
        <taxon>Lottiidae</taxon>
        <taxon>Lottia</taxon>
    </lineage>
</organism>
<comment type="function">
    <text evidence="1">Catalyzes the 2-thiolation of uridine at the wobble position (U34) of mitochondrial tRNA(Lys), tRNA(Glu) and tRNA(Gln). Required for the formation of 5-taurinomethyl-2-thiouridine (tm5s2U) of mitochondrial tRNA(Lys), tRNA(Glu), and tRNA(Gln) at the wobble position. ATP is required to activate the C2 atom of the wobble base.</text>
</comment>
<dbReference type="EMBL" id="KB200766">
    <property type="protein sequence ID" value="ESP00322.1"/>
    <property type="molecule type" value="Genomic_DNA"/>
</dbReference>
<dbReference type="Proteomes" id="UP000030746">
    <property type="component" value="Unassembled WGS sequence"/>
</dbReference>
<dbReference type="AlphaFoldDB" id="V4B1V2"/>
<comment type="subcellular location">
    <subcellularLocation>
        <location evidence="2">Mitochondrion</location>
    </subcellularLocation>
</comment>
<comment type="catalytic activity">
    <reaction evidence="12">
        <text>5-taurinomethyluridine(34) in tRNA + S-sulfanyl-L-cysteinyl-[protein] + AH2 + ATP = 5-taurinomethyl-2-thiouridine(34) in tRNA + L-cysteinyl-[protein] + A + AMP + diphosphate + H(+)</text>
        <dbReference type="Rhea" id="RHEA:47040"/>
        <dbReference type="Rhea" id="RHEA-COMP:10131"/>
        <dbReference type="Rhea" id="RHEA-COMP:11726"/>
        <dbReference type="Rhea" id="RHEA-COMP:11732"/>
        <dbReference type="Rhea" id="RHEA-COMP:11733"/>
        <dbReference type="ChEBI" id="CHEBI:13193"/>
        <dbReference type="ChEBI" id="CHEBI:15378"/>
        <dbReference type="ChEBI" id="CHEBI:17499"/>
        <dbReference type="ChEBI" id="CHEBI:29950"/>
        <dbReference type="ChEBI" id="CHEBI:30616"/>
        <dbReference type="ChEBI" id="CHEBI:33019"/>
        <dbReference type="ChEBI" id="CHEBI:61963"/>
        <dbReference type="ChEBI" id="CHEBI:87171"/>
        <dbReference type="ChEBI" id="CHEBI:87172"/>
        <dbReference type="ChEBI" id="CHEBI:456215"/>
        <dbReference type="EC" id="2.8.1.14"/>
    </reaction>
</comment>
<dbReference type="GO" id="GO:0061708">
    <property type="term" value="F:tRNA-5-taurinomethyluridine 2-sulfurtransferase"/>
    <property type="evidence" value="ECO:0007669"/>
    <property type="project" value="UniProtKB-EC"/>
</dbReference>
<dbReference type="Pfam" id="PF20258">
    <property type="entry name" value="tRNA_Me_trans_C"/>
    <property type="match status" value="1"/>
</dbReference>
<dbReference type="HOGENOM" id="CLU_035188_1_1_1"/>
<dbReference type="OrthoDB" id="3685at2759"/>
<evidence type="ECO:0000259" key="13">
    <source>
        <dbReference type="Pfam" id="PF20258"/>
    </source>
</evidence>
<comment type="similarity">
    <text evidence="3">Belongs to the MnmA/TRMU family.</text>
</comment>
<evidence type="ECO:0000256" key="12">
    <source>
        <dbReference type="ARBA" id="ARBA00049564"/>
    </source>
</evidence>
<dbReference type="InterPro" id="IPR046885">
    <property type="entry name" value="MnmA-like_C"/>
</dbReference>
<dbReference type="KEGG" id="lgi:LOTGIDRAFT_200906"/>
<gene>
    <name evidence="15" type="ORF">LOTGIDRAFT_200906</name>
</gene>
<keyword evidence="16" id="KW-1185">Reference proteome</keyword>
<dbReference type="GO" id="GO:0005524">
    <property type="term" value="F:ATP binding"/>
    <property type="evidence" value="ECO:0007669"/>
    <property type="project" value="UniProtKB-KW"/>
</dbReference>
<dbReference type="Gene3D" id="3.40.50.620">
    <property type="entry name" value="HUPs"/>
    <property type="match status" value="1"/>
</dbReference>
<dbReference type="EC" id="2.8.1.14" evidence="4"/>
<dbReference type="OMA" id="PFYVWDL"/>
<evidence type="ECO:0000256" key="6">
    <source>
        <dbReference type="ARBA" id="ARBA00022679"/>
    </source>
</evidence>
<evidence type="ECO:0000256" key="9">
    <source>
        <dbReference type="ARBA" id="ARBA00022840"/>
    </source>
</evidence>
<sequence length="402" mass="46047">MLRRVALGVSGGVDSAVSALILKKQGFEVIGVFMRNWDTVNEKGICQPDIDLQDAEFVCKKLNIPLHEVNFVKEYWNQVFSEMLFEYENGRTPNPDILCNKYLKFNMFLKYALEKLNCDAIATGHYARTDVGFDLHLVDKKKGHLRGKLKTNDGVKLLTAEDVLKDQTFFLSQIKQSALQKTIFPVGEINKTFVRKMAVAAGLEHIVQKKESMGICFIGSRNFQSFIEEYIEQKKGNFIDIVTGKIVGEHKGWYSFHYWTIGQRACIGGIDKRYFVADFKISTNDILVAPGTKHPSLFYQTIFTEQPHWIRAPPVHLYKDQMFDCDFRYQHSHPVIKCTCTLTGGNGLIVSLERPMRALCVGQFAVFYDKEECLGSARIIRRGPSLFTLNYKDYMDLPHEFT</sequence>
<dbReference type="Gene3D" id="2.30.30.280">
    <property type="entry name" value="Adenine nucleotide alpha hydrolases-like domains"/>
    <property type="match status" value="1"/>
</dbReference>
<keyword evidence="8" id="KW-0547">Nucleotide-binding</keyword>
<dbReference type="GeneID" id="20245435"/>
<feature type="domain" description="tRNA-specific 2-thiouridylase MnmA-like C-terminal" evidence="13">
    <location>
        <begin position="300"/>
        <end position="379"/>
    </location>
</feature>
<keyword evidence="10" id="KW-0694">RNA-binding</keyword>
<evidence type="ECO:0000313" key="15">
    <source>
        <dbReference type="EMBL" id="ESP00322.1"/>
    </source>
</evidence>
<accession>V4B1V2</accession>
<evidence type="ECO:0000256" key="5">
    <source>
        <dbReference type="ARBA" id="ARBA00022555"/>
    </source>
</evidence>
<keyword evidence="11" id="KW-1015">Disulfide bond</keyword>
<dbReference type="FunFam" id="3.40.50.620:FF:000104">
    <property type="entry name" value="Mitochondrial tRNA-specific 2-thiouridylase 1"/>
    <property type="match status" value="1"/>
</dbReference>
<dbReference type="NCBIfam" id="TIGR00420">
    <property type="entry name" value="trmU"/>
    <property type="match status" value="1"/>
</dbReference>
<keyword evidence="6" id="KW-0808">Transferase</keyword>
<evidence type="ECO:0000256" key="11">
    <source>
        <dbReference type="ARBA" id="ARBA00023157"/>
    </source>
</evidence>
<feature type="domain" description="tRNA-specific 2-thiouridylase MnmA-like central" evidence="14">
    <location>
        <begin position="224"/>
        <end position="289"/>
    </location>
</feature>
<dbReference type="InterPro" id="IPR046884">
    <property type="entry name" value="MnmA-like_central"/>
</dbReference>
<evidence type="ECO:0000256" key="10">
    <source>
        <dbReference type="ARBA" id="ARBA00022884"/>
    </source>
</evidence>
<dbReference type="Pfam" id="PF20259">
    <property type="entry name" value="tRNA_Me_trans_M"/>
    <property type="match status" value="1"/>
</dbReference>
<evidence type="ECO:0000256" key="7">
    <source>
        <dbReference type="ARBA" id="ARBA00022694"/>
    </source>
</evidence>
<reference evidence="15 16" key="1">
    <citation type="journal article" date="2013" name="Nature">
        <title>Insights into bilaterian evolution from three spiralian genomes.</title>
        <authorList>
            <person name="Simakov O."/>
            <person name="Marletaz F."/>
            <person name="Cho S.J."/>
            <person name="Edsinger-Gonzales E."/>
            <person name="Havlak P."/>
            <person name="Hellsten U."/>
            <person name="Kuo D.H."/>
            <person name="Larsson T."/>
            <person name="Lv J."/>
            <person name="Arendt D."/>
            <person name="Savage R."/>
            <person name="Osoegawa K."/>
            <person name="de Jong P."/>
            <person name="Grimwood J."/>
            <person name="Chapman J.A."/>
            <person name="Shapiro H."/>
            <person name="Aerts A."/>
            <person name="Otillar R.P."/>
            <person name="Terry A.Y."/>
            <person name="Boore J.L."/>
            <person name="Grigoriev I.V."/>
            <person name="Lindberg D.R."/>
            <person name="Seaver E.C."/>
            <person name="Weisblat D.A."/>
            <person name="Putnam N.H."/>
            <person name="Rokhsar D.S."/>
        </authorList>
    </citation>
    <scope>NUCLEOTIDE SEQUENCE [LARGE SCALE GENOMIC DNA]</scope>
</reference>
<dbReference type="PANTHER" id="PTHR11933:SF5">
    <property type="entry name" value="MITOCHONDRIAL TRNA-SPECIFIC 2-THIOURIDYLASE 1"/>
    <property type="match status" value="1"/>
</dbReference>
<dbReference type="Pfam" id="PF03054">
    <property type="entry name" value="tRNA_Me_trans"/>
    <property type="match status" value="1"/>
</dbReference>
<evidence type="ECO:0000256" key="1">
    <source>
        <dbReference type="ARBA" id="ARBA00003986"/>
    </source>
</evidence>
<dbReference type="Gene3D" id="2.40.30.10">
    <property type="entry name" value="Translation factors"/>
    <property type="match status" value="1"/>
</dbReference>
<dbReference type="SUPFAM" id="SSF52402">
    <property type="entry name" value="Adenine nucleotide alpha hydrolases-like"/>
    <property type="match status" value="1"/>
</dbReference>
<dbReference type="GO" id="GO:0005739">
    <property type="term" value="C:mitochondrion"/>
    <property type="evidence" value="ECO:0007669"/>
    <property type="project" value="UniProtKB-SubCell"/>
</dbReference>
<dbReference type="RefSeq" id="XP_009049002.1">
    <property type="nucleotide sequence ID" value="XM_009050754.1"/>
</dbReference>
<dbReference type="GO" id="GO:0000049">
    <property type="term" value="F:tRNA binding"/>
    <property type="evidence" value="ECO:0007669"/>
    <property type="project" value="UniProtKB-KW"/>
</dbReference>
<evidence type="ECO:0000256" key="8">
    <source>
        <dbReference type="ARBA" id="ARBA00022741"/>
    </source>
</evidence>
<proteinExistence type="inferred from homology"/>
<evidence type="ECO:0000256" key="2">
    <source>
        <dbReference type="ARBA" id="ARBA00004173"/>
    </source>
</evidence>
<protein>
    <recommendedName>
        <fullName evidence="4">tRNA-5-taurinomethyluridine 2-sulfurtransferase</fullName>
        <ecNumber evidence="4">2.8.1.14</ecNumber>
    </recommendedName>
</protein>
<keyword evidence="5" id="KW-0820">tRNA-binding</keyword>
<dbReference type="PANTHER" id="PTHR11933">
    <property type="entry name" value="TRNA 5-METHYLAMINOMETHYL-2-THIOURIDYLATE -METHYLTRANSFERASE"/>
    <property type="match status" value="1"/>
</dbReference>
<dbReference type="GO" id="GO:0002143">
    <property type="term" value="P:tRNA wobble position uridine thiolation"/>
    <property type="evidence" value="ECO:0007669"/>
    <property type="project" value="TreeGrafter"/>
</dbReference>
<dbReference type="InterPro" id="IPR004506">
    <property type="entry name" value="MnmA-like"/>
</dbReference>
<evidence type="ECO:0000259" key="14">
    <source>
        <dbReference type="Pfam" id="PF20259"/>
    </source>
</evidence>
<dbReference type="CDD" id="cd01998">
    <property type="entry name" value="MnmA_TRMU-like"/>
    <property type="match status" value="1"/>
</dbReference>
<dbReference type="NCBIfam" id="NF001138">
    <property type="entry name" value="PRK00143.1"/>
    <property type="match status" value="1"/>
</dbReference>
<keyword evidence="9" id="KW-0067">ATP-binding</keyword>
<dbReference type="CTD" id="20245435"/>
<dbReference type="STRING" id="225164.V4B1V2"/>
<evidence type="ECO:0000256" key="4">
    <source>
        <dbReference type="ARBA" id="ARBA00011953"/>
    </source>
</evidence>
<dbReference type="InterPro" id="IPR014729">
    <property type="entry name" value="Rossmann-like_a/b/a_fold"/>
</dbReference>
<evidence type="ECO:0000256" key="3">
    <source>
        <dbReference type="ARBA" id="ARBA00006191"/>
    </source>
</evidence>
<dbReference type="InterPro" id="IPR023382">
    <property type="entry name" value="MnmA-like_central_sf"/>
</dbReference>